<evidence type="ECO:0000313" key="1">
    <source>
        <dbReference type="EMBL" id="KKL47775.1"/>
    </source>
</evidence>
<protein>
    <submittedName>
        <fullName evidence="1">Uncharacterized protein</fullName>
    </submittedName>
</protein>
<name>A0A0F9ESA5_9ZZZZ</name>
<comment type="caution">
    <text evidence="1">The sequence shown here is derived from an EMBL/GenBank/DDBJ whole genome shotgun (WGS) entry which is preliminary data.</text>
</comment>
<dbReference type="AlphaFoldDB" id="A0A0F9ESA5"/>
<proteinExistence type="predicted"/>
<accession>A0A0F9ESA5</accession>
<gene>
    <name evidence="1" type="ORF">LCGC14_2332160</name>
</gene>
<reference evidence="1" key="1">
    <citation type="journal article" date="2015" name="Nature">
        <title>Complex archaea that bridge the gap between prokaryotes and eukaryotes.</title>
        <authorList>
            <person name="Spang A."/>
            <person name="Saw J.H."/>
            <person name="Jorgensen S.L."/>
            <person name="Zaremba-Niedzwiedzka K."/>
            <person name="Martijn J."/>
            <person name="Lind A.E."/>
            <person name="van Eijk R."/>
            <person name="Schleper C."/>
            <person name="Guy L."/>
            <person name="Ettema T.J."/>
        </authorList>
    </citation>
    <scope>NUCLEOTIDE SEQUENCE</scope>
</reference>
<sequence>MKDLVDLNEEIDEQIEDGQLVGAYSHNIIALVLQQVDREHGRDMANKMIDAWNLEALGWRKLS</sequence>
<dbReference type="EMBL" id="LAZR01033549">
    <property type="protein sequence ID" value="KKL47775.1"/>
    <property type="molecule type" value="Genomic_DNA"/>
</dbReference>
<organism evidence="1">
    <name type="scientific">marine sediment metagenome</name>
    <dbReference type="NCBI Taxonomy" id="412755"/>
    <lineage>
        <taxon>unclassified sequences</taxon>
        <taxon>metagenomes</taxon>
        <taxon>ecological metagenomes</taxon>
    </lineage>
</organism>